<dbReference type="Pfam" id="PF05685">
    <property type="entry name" value="Uma2"/>
    <property type="match status" value="1"/>
</dbReference>
<dbReference type="PANTHER" id="PTHR35400:SF1">
    <property type="entry name" value="SLR1083 PROTEIN"/>
    <property type="match status" value="1"/>
</dbReference>
<gene>
    <name evidence="2" type="ORF">J0895_18065</name>
</gene>
<dbReference type="Gene3D" id="3.90.1570.10">
    <property type="entry name" value="tt1808, chain A"/>
    <property type="match status" value="1"/>
</dbReference>
<protein>
    <submittedName>
        <fullName evidence="2">Uma2 family endonuclease</fullName>
    </submittedName>
</protein>
<sequence>MTISTAKRFTIQEYHRLTELGFFQEGDRIELIQGEIIQMAAKGTAHSVCSTFLQQELFTLVGKRVTLRSQEPIILGDNSEPEPDLVLAKNRSDKYLVSHPTPEDVILVIEIADSSLRYDREVKLPLYAKSGIADYWIFNLVNNTLECYGEPYQDNRESFGYRHRRIVLANEVVSLPGFSDVLLDLAEIFPHQN</sequence>
<dbReference type="Proteomes" id="UP000664844">
    <property type="component" value="Unassembled WGS sequence"/>
</dbReference>
<dbReference type="PANTHER" id="PTHR35400">
    <property type="entry name" value="SLR1083 PROTEIN"/>
    <property type="match status" value="1"/>
</dbReference>
<dbReference type="RefSeq" id="WP_207089403.1">
    <property type="nucleotide sequence ID" value="NZ_JAFLQW010000474.1"/>
</dbReference>
<comment type="caution">
    <text evidence="2">The sequence shown here is derived from an EMBL/GenBank/DDBJ whole genome shotgun (WGS) entry which is preliminary data.</text>
</comment>
<accession>A0ABS3FX57</accession>
<dbReference type="GO" id="GO:0004519">
    <property type="term" value="F:endonuclease activity"/>
    <property type="evidence" value="ECO:0007669"/>
    <property type="project" value="UniProtKB-KW"/>
</dbReference>
<keyword evidence="2" id="KW-0378">Hydrolase</keyword>
<dbReference type="EMBL" id="JAFLQW010000474">
    <property type="protein sequence ID" value="MBO0350937.1"/>
    <property type="molecule type" value="Genomic_DNA"/>
</dbReference>
<proteinExistence type="predicted"/>
<dbReference type="CDD" id="cd06260">
    <property type="entry name" value="DUF820-like"/>
    <property type="match status" value="1"/>
</dbReference>
<name>A0ABS3FX57_9CYAN</name>
<feature type="domain" description="Putative restriction endonuclease" evidence="1">
    <location>
        <begin position="12"/>
        <end position="180"/>
    </location>
</feature>
<organism evidence="2 3">
    <name type="scientific">Phormidium pseudopriestleyi FRX01</name>
    <dbReference type="NCBI Taxonomy" id="1759528"/>
    <lineage>
        <taxon>Bacteria</taxon>
        <taxon>Bacillati</taxon>
        <taxon>Cyanobacteriota</taxon>
        <taxon>Cyanophyceae</taxon>
        <taxon>Oscillatoriophycideae</taxon>
        <taxon>Oscillatoriales</taxon>
        <taxon>Oscillatoriaceae</taxon>
        <taxon>Phormidium</taxon>
    </lineage>
</organism>
<dbReference type="InterPro" id="IPR011335">
    <property type="entry name" value="Restrct_endonuc-II-like"/>
</dbReference>
<evidence type="ECO:0000313" key="3">
    <source>
        <dbReference type="Proteomes" id="UP000664844"/>
    </source>
</evidence>
<keyword evidence="2" id="KW-0255">Endonuclease</keyword>
<dbReference type="InterPro" id="IPR012296">
    <property type="entry name" value="Nuclease_put_TT1808"/>
</dbReference>
<dbReference type="SUPFAM" id="SSF52980">
    <property type="entry name" value="Restriction endonuclease-like"/>
    <property type="match status" value="1"/>
</dbReference>
<evidence type="ECO:0000259" key="1">
    <source>
        <dbReference type="Pfam" id="PF05685"/>
    </source>
</evidence>
<evidence type="ECO:0000313" key="2">
    <source>
        <dbReference type="EMBL" id="MBO0350937.1"/>
    </source>
</evidence>
<reference evidence="2 3" key="1">
    <citation type="submission" date="2021-03" db="EMBL/GenBank/DDBJ databases">
        <title>Metabolic Capacity of the Antarctic Cyanobacterium Phormidium pseudopriestleyi that Sustains Oxygenic Photosynthesis in the Presence of Hydrogen Sulfide.</title>
        <authorList>
            <person name="Lumian J.E."/>
            <person name="Jungblut A.D."/>
            <person name="Dillon M.L."/>
            <person name="Hawes I."/>
            <person name="Doran P.T."/>
            <person name="Mackey T.J."/>
            <person name="Dick G.J."/>
            <person name="Grettenberger C.L."/>
            <person name="Sumner D.Y."/>
        </authorList>
    </citation>
    <scope>NUCLEOTIDE SEQUENCE [LARGE SCALE GENOMIC DNA]</scope>
    <source>
        <strain evidence="2 3">FRX01</strain>
    </source>
</reference>
<keyword evidence="2" id="KW-0540">Nuclease</keyword>
<keyword evidence="3" id="KW-1185">Reference proteome</keyword>
<dbReference type="InterPro" id="IPR008538">
    <property type="entry name" value="Uma2"/>
</dbReference>